<dbReference type="Proteomes" id="UP000822476">
    <property type="component" value="Unassembled WGS sequence"/>
</dbReference>
<dbReference type="PANTHER" id="PTHR14920:SF0">
    <property type="entry name" value="WD REPEAT DOMAIN 19"/>
    <property type="match status" value="1"/>
</dbReference>
<comment type="caution">
    <text evidence="4">The sequence shown here is derived from an EMBL/GenBank/DDBJ whole genome shotgun (WGS) entry which is preliminary data.</text>
</comment>
<dbReference type="Pfam" id="PF23389">
    <property type="entry name" value="Beta-prop_WDR19_1st"/>
    <property type="match status" value="1"/>
</dbReference>
<feature type="domain" description="WDR19 first beta-propeller" evidence="3">
    <location>
        <begin position="1"/>
        <end position="145"/>
    </location>
</feature>
<keyword evidence="5" id="KW-1185">Reference proteome</keyword>
<evidence type="ECO:0000256" key="1">
    <source>
        <dbReference type="ARBA" id="ARBA00022574"/>
    </source>
</evidence>
<dbReference type="PANTHER" id="PTHR14920">
    <property type="entry name" value="OSMOTIC AVOIDANCE ABNORMAL PROTEIN 1/WD REPEAT MEMBRANE PROTEIN"/>
    <property type="match status" value="1"/>
</dbReference>
<protein>
    <recommendedName>
        <fullName evidence="3">WDR19 first beta-propeller domain-containing protein</fullName>
    </recommendedName>
</protein>
<dbReference type="InterPro" id="IPR057855">
    <property type="entry name" value="Beta-prop_WDR19_1st"/>
</dbReference>
<dbReference type="InterPro" id="IPR040379">
    <property type="entry name" value="WDR19/dyf-2"/>
</dbReference>
<dbReference type="OrthoDB" id="10250638at2759"/>
<dbReference type="EMBL" id="JTDE01007204">
    <property type="protein sequence ID" value="KAF7240504.1"/>
    <property type="molecule type" value="Genomic_DNA"/>
</dbReference>
<dbReference type="GO" id="GO:0035721">
    <property type="term" value="P:intraciliary retrograde transport"/>
    <property type="evidence" value="ECO:0007669"/>
    <property type="project" value="InterPro"/>
</dbReference>
<reference evidence="4" key="1">
    <citation type="submission" date="2019-07" db="EMBL/GenBank/DDBJ databases">
        <title>Annotation for the trematode Paragonimus miyazaki's.</title>
        <authorList>
            <person name="Choi Y.-J."/>
        </authorList>
    </citation>
    <scope>NUCLEOTIDE SEQUENCE</scope>
    <source>
        <strain evidence="4">Japan</strain>
    </source>
</reference>
<evidence type="ECO:0000313" key="4">
    <source>
        <dbReference type="EMBL" id="KAF7240504.1"/>
    </source>
</evidence>
<dbReference type="InterPro" id="IPR015943">
    <property type="entry name" value="WD40/YVTN_repeat-like_dom_sf"/>
</dbReference>
<proteinExistence type="predicted"/>
<dbReference type="GO" id="GO:0060271">
    <property type="term" value="P:cilium assembly"/>
    <property type="evidence" value="ECO:0007669"/>
    <property type="project" value="TreeGrafter"/>
</dbReference>
<dbReference type="GO" id="GO:0030991">
    <property type="term" value="C:intraciliary transport particle A"/>
    <property type="evidence" value="ECO:0007669"/>
    <property type="project" value="TreeGrafter"/>
</dbReference>
<sequence length="147" mass="16157">MAWDLDGDNLAIIDEKTSSVTLWDSLSFKISQINTGIKDHLSIICWSTASGRLAVGSEKGNLVIYNHKTSKKISLLGKHLRRISCAAWNKDNLLALASDDKVISVNSPEGDLLKQNSLRDLPSDLQFAEMKRPESFTGSENSVGQIL</sequence>
<name>A0A8S9YK61_9TREM</name>
<dbReference type="Gene3D" id="2.130.10.10">
    <property type="entry name" value="YVTN repeat-like/Quinoprotein amine dehydrogenase"/>
    <property type="match status" value="1"/>
</dbReference>
<dbReference type="InterPro" id="IPR036322">
    <property type="entry name" value="WD40_repeat_dom_sf"/>
</dbReference>
<dbReference type="GO" id="GO:0005929">
    <property type="term" value="C:cilium"/>
    <property type="evidence" value="ECO:0007669"/>
    <property type="project" value="TreeGrafter"/>
</dbReference>
<evidence type="ECO:0000259" key="3">
    <source>
        <dbReference type="Pfam" id="PF23389"/>
    </source>
</evidence>
<dbReference type="InterPro" id="IPR001680">
    <property type="entry name" value="WD40_rpt"/>
</dbReference>
<evidence type="ECO:0000256" key="2">
    <source>
        <dbReference type="ARBA" id="ARBA00022737"/>
    </source>
</evidence>
<dbReference type="SUPFAM" id="SSF50978">
    <property type="entry name" value="WD40 repeat-like"/>
    <property type="match status" value="1"/>
</dbReference>
<keyword evidence="2" id="KW-0677">Repeat</keyword>
<keyword evidence="1" id="KW-0853">WD repeat</keyword>
<evidence type="ECO:0000313" key="5">
    <source>
        <dbReference type="Proteomes" id="UP000822476"/>
    </source>
</evidence>
<gene>
    <name evidence="4" type="ORF">EG68_11135</name>
</gene>
<accession>A0A8S9YK61</accession>
<organism evidence="4 5">
    <name type="scientific">Paragonimus skrjabini miyazakii</name>
    <dbReference type="NCBI Taxonomy" id="59628"/>
    <lineage>
        <taxon>Eukaryota</taxon>
        <taxon>Metazoa</taxon>
        <taxon>Spiralia</taxon>
        <taxon>Lophotrochozoa</taxon>
        <taxon>Platyhelminthes</taxon>
        <taxon>Trematoda</taxon>
        <taxon>Digenea</taxon>
        <taxon>Plagiorchiida</taxon>
        <taxon>Troglotremata</taxon>
        <taxon>Troglotrematidae</taxon>
        <taxon>Paragonimus</taxon>
    </lineage>
</organism>
<dbReference type="SMART" id="SM00320">
    <property type="entry name" value="WD40"/>
    <property type="match status" value="2"/>
</dbReference>
<dbReference type="AlphaFoldDB" id="A0A8S9YK61"/>